<dbReference type="Proteomes" id="UP001195483">
    <property type="component" value="Unassembled WGS sequence"/>
</dbReference>
<feature type="domain" description="LRAT" evidence="2">
    <location>
        <begin position="579"/>
        <end position="613"/>
    </location>
</feature>
<keyword evidence="1" id="KW-0472">Membrane</keyword>
<reference evidence="3" key="1">
    <citation type="journal article" date="2021" name="Genome Biol. Evol.">
        <title>A High-Quality Reference Genome for a Parasitic Bivalve with Doubly Uniparental Inheritance (Bivalvia: Unionida).</title>
        <authorList>
            <person name="Smith C.H."/>
        </authorList>
    </citation>
    <scope>NUCLEOTIDE SEQUENCE</scope>
    <source>
        <strain evidence="3">CHS0354</strain>
    </source>
</reference>
<feature type="transmembrane region" description="Helical" evidence="1">
    <location>
        <begin position="780"/>
        <end position="798"/>
    </location>
</feature>
<protein>
    <recommendedName>
        <fullName evidence="2">LRAT domain-containing protein</fullName>
    </recommendedName>
</protein>
<evidence type="ECO:0000259" key="2">
    <source>
        <dbReference type="Pfam" id="PF04970"/>
    </source>
</evidence>
<organism evidence="3 4">
    <name type="scientific">Potamilus streckersoni</name>
    <dbReference type="NCBI Taxonomy" id="2493646"/>
    <lineage>
        <taxon>Eukaryota</taxon>
        <taxon>Metazoa</taxon>
        <taxon>Spiralia</taxon>
        <taxon>Lophotrochozoa</taxon>
        <taxon>Mollusca</taxon>
        <taxon>Bivalvia</taxon>
        <taxon>Autobranchia</taxon>
        <taxon>Heteroconchia</taxon>
        <taxon>Palaeoheterodonta</taxon>
        <taxon>Unionida</taxon>
        <taxon>Unionoidea</taxon>
        <taxon>Unionidae</taxon>
        <taxon>Ambleminae</taxon>
        <taxon>Lampsilini</taxon>
        <taxon>Potamilus</taxon>
    </lineage>
</organism>
<accession>A0AAE0SUA2</accession>
<evidence type="ECO:0000256" key="1">
    <source>
        <dbReference type="SAM" id="Phobius"/>
    </source>
</evidence>
<reference evidence="3" key="3">
    <citation type="submission" date="2023-05" db="EMBL/GenBank/DDBJ databases">
        <authorList>
            <person name="Smith C.H."/>
        </authorList>
    </citation>
    <scope>NUCLEOTIDE SEQUENCE</scope>
    <source>
        <strain evidence="3">CHS0354</strain>
        <tissue evidence="3">Mantle</tissue>
    </source>
</reference>
<feature type="transmembrane region" description="Helical" evidence="1">
    <location>
        <begin position="818"/>
        <end position="838"/>
    </location>
</feature>
<feature type="transmembrane region" description="Helical" evidence="1">
    <location>
        <begin position="730"/>
        <end position="749"/>
    </location>
</feature>
<keyword evidence="1" id="KW-1133">Transmembrane helix</keyword>
<sequence>MHIIFSSHSGNHTHYEFPYIQEQQTRMCMEIRQDSWTRIERNSLWTLTPDYHQWTEIPSTSRQLFCTDVCGEVRGNKTCDELINIQAKTIRRCTKNINTKLKENFPFWSPEQEKKINEEMTRHFFSICKMETTMDLLKSTRRELSEGTFGATLGNHTHDEFPYIQEQQTRMCMEIMQDSWTQIERNSLWTLTPDYHQWTEIPSTSRKLFCTDVCGEVRGNYTCVELPNIHVKTIRIFTENINKIQAENCPFWNPEDETKISYEEMIRNFLSICEMATTMGVLKSTRRKRLEGTFGPTLVNHTHDEFPYIQEQHTKICMEIMQHSWTQLRRNSLLSLTPDHHQWTEILSTRSIFFTCYFGPDRGNNTCVEFVKIQAEINRKCSEIIEKKLMVNCSFWIPEQETISCEEMTQNLNSICELATTIALLSPTRRKRMEVTFGPARGSAEVVSGEACKLSQLEYISVNVSSICKEGFIANTSLQVEQTSPDQFRRNVHRFSHLIQRREYLVVSYYHHMLVLEISEDAMNVTEYGPPNGILNIIVAALENSWGQIHYKTITFNELFHPSASRVFIVNNEDNPNTTALTDRLRYREGERSYSVIDNNCEHYVNYLLTGNSISIQWRDASTAERFIGDLIQKIPDVVINGFVKLVLQKCLTNVQSKQVSDERSPSEEKRCENAINASTTQNTLGSNLNDIWKKCKSSIHVSDLLFAMICSLLKIVMFFLHGGHSPGRYIWEIIRIVGIETFLLLFRINRQLMEIVKKLPLWLSDVISTGDLLREMFKIGVVYLACMATVGGIFFPLDSTFFELFRHCLVTMLWSSFAGLLFDKGFIIINAVFRLLWYV</sequence>
<keyword evidence="1" id="KW-0812">Transmembrane</keyword>
<proteinExistence type="predicted"/>
<dbReference type="Gene3D" id="3.90.1720.10">
    <property type="entry name" value="endopeptidase domain like (from Nostoc punctiforme)"/>
    <property type="match status" value="1"/>
</dbReference>
<reference evidence="3" key="2">
    <citation type="journal article" date="2021" name="Genome Biol. Evol.">
        <title>Developing a high-quality reference genome for a parasitic bivalve with doubly uniparental inheritance (Bivalvia: Unionida).</title>
        <authorList>
            <person name="Smith C.H."/>
        </authorList>
    </citation>
    <scope>NUCLEOTIDE SEQUENCE</scope>
    <source>
        <strain evidence="3">CHS0354</strain>
        <tissue evidence="3">Mantle</tissue>
    </source>
</reference>
<name>A0AAE0SUA2_9BIVA</name>
<dbReference type="InterPro" id="IPR007053">
    <property type="entry name" value="LRAT_dom"/>
</dbReference>
<keyword evidence="4" id="KW-1185">Reference proteome</keyword>
<dbReference type="EMBL" id="JAEAOA010001958">
    <property type="protein sequence ID" value="KAK3598083.1"/>
    <property type="molecule type" value="Genomic_DNA"/>
</dbReference>
<comment type="caution">
    <text evidence="3">The sequence shown here is derived from an EMBL/GenBank/DDBJ whole genome shotgun (WGS) entry which is preliminary data.</text>
</comment>
<gene>
    <name evidence="3" type="ORF">CHS0354_033419</name>
</gene>
<evidence type="ECO:0000313" key="4">
    <source>
        <dbReference type="Proteomes" id="UP001195483"/>
    </source>
</evidence>
<evidence type="ECO:0000313" key="3">
    <source>
        <dbReference type="EMBL" id="KAK3598083.1"/>
    </source>
</evidence>
<dbReference type="AlphaFoldDB" id="A0AAE0SUA2"/>
<dbReference type="Pfam" id="PF04970">
    <property type="entry name" value="LRAT"/>
    <property type="match status" value="1"/>
</dbReference>